<dbReference type="STRING" id="1219043.SCH01S_53_00350"/>
<comment type="caution">
    <text evidence="1">The sequence shown here is derived from an EMBL/GenBank/DDBJ whole genome shotgun (WGS) entry which is preliminary data.</text>
</comment>
<name>A0A0E9MU14_9SPHN</name>
<protein>
    <submittedName>
        <fullName evidence="1">Uncharacterized protein</fullName>
    </submittedName>
</protein>
<proteinExistence type="predicted"/>
<evidence type="ECO:0000313" key="2">
    <source>
        <dbReference type="Proteomes" id="UP000033202"/>
    </source>
</evidence>
<dbReference type="RefSeq" id="WP_046349739.1">
    <property type="nucleotide sequence ID" value="NZ_BBWU01000053.1"/>
</dbReference>
<dbReference type="Proteomes" id="UP000033202">
    <property type="component" value="Unassembled WGS sequence"/>
</dbReference>
<dbReference type="AlphaFoldDB" id="A0A0E9MU14"/>
<evidence type="ECO:0000313" key="1">
    <source>
        <dbReference type="EMBL" id="GAO40963.1"/>
    </source>
</evidence>
<keyword evidence="2" id="KW-1185">Reference proteome</keyword>
<dbReference type="OrthoDB" id="9804714at2"/>
<organism evidence="1 2">
    <name type="scientific">Sphingomonas changbaiensis NBRC 104936</name>
    <dbReference type="NCBI Taxonomy" id="1219043"/>
    <lineage>
        <taxon>Bacteria</taxon>
        <taxon>Pseudomonadati</taxon>
        <taxon>Pseudomonadota</taxon>
        <taxon>Alphaproteobacteria</taxon>
        <taxon>Sphingomonadales</taxon>
        <taxon>Sphingomonadaceae</taxon>
        <taxon>Sphingomonas</taxon>
    </lineage>
</organism>
<accession>A0A0E9MU14</accession>
<reference evidence="1 2" key="1">
    <citation type="submission" date="2015-04" db="EMBL/GenBank/DDBJ databases">
        <title>Whole genome shotgun sequence of Sphingomonas changbaiensis NBRC 104936.</title>
        <authorList>
            <person name="Katano-Makiyama Y."/>
            <person name="Hosoyama A."/>
            <person name="Hashimoto M."/>
            <person name="Noguchi M."/>
            <person name="Tsuchikane K."/>
            <person name="Ohji S."/>
            <person name="Yamazoe A."/>
            <person name="Ichikawa N."/>
            <person name="Kimura A."/>
            <person name="Fujita N."/>
        </authorList>
    </citation>
    <scope>NUCLEOTIDE SEQUENCE [LARGE SCALE GENOMIC DNA]</scope>
    <source>
        <strain evidence="1 2">NBRC 104936</strain>
    </source>
</reference>
<dbReference type="EMBL" id="BBWU01000053">
    <property type="protein sequence ID" value="GAO40963.1"/>
    <property type="molecule type" value="Genomic_DNA"/>
</dbReference>
<sequence>MRDHSEFTFDSIDQQALLAPLVIADTDGDAAIVQCLEELARSYLGWQRQPPSSRSEVRYSLLVLAEEAGKSTVDAEAARKALAARPDEARSRLWAQLISLGIEPTPANLEQWLFSHDVNWSLVARAAVQAASGLKGGDVPNLDLQHALTALVDLFERVTGVPASMSRAITRPRAADFALAFFKCVDRKLDEKTILNSLEKLLTARRRKRAAGRGS</sequence>
<gene>
    <name evidence="1" type="ORF">SCH01S_53_00350</name>
</gene>